<dbReference type="AlphaFoldDB" id="A0A7Y0Q4J8"/>
<accession>A0A7Y0Q4J8</accession>
<name>A0A7Y0Q4J8_9GAMM</name>
<proteinExistence type="predicted"/>
<organism evidence="1 2">
    <name type="scientific">Thalassotalea algicola</name>
    <dbReference type="NCBI Taxonomy" id="2716224"/>
    <lineage>
        <taxon>Bacteria</taxon>
        <taxon>Pseudomonadati</taxon>
        <taxon>Pseudomonadota</taxon>
        <taxon>Gammaproteobacteria</taxon>
        <taxon>Alteromonadales</taxon>
        <taxon>Colwelliaceae</taxon>
        <taxon>Thalassotalea</taxon>
    </lineage>
</organism>
<evidence type="ECO:0000313" key="2">
    <source>
        <dbReference type="Proteomes" id="UP000568664"/>
    </source>
</evidence>
<dbReference type="Proteomes" id="UP000568664">
    <property type="component" value="Unassembled WGS sequence"/>
</dbReference>
<gene>
    <name evidence="1" type="ORF">HII17_00545</name>
</gene>
<sequence>MSLIDKSQAEGLVNRIMRGFKHSGDNHEFSQLGNYKRKKQSRELVKLSKRINQLSFIEQRYQESAKCEVIYGEWSLSGKNTGSLSGLEYDTVGFDLIIDTPEGQRDKFFYLHLSKHALVRLIMRSHVELKNSTQLRSFLDSICKKLILSCCALWSKSIKSQKVKNEGYVLINDLFIPVVMETGKNIRNQEARVFTIKTVMPKEYDGAKSSISNEISLPIKGSIFDYTDIIQAS</sequence>
<evidence type="ECO:0000313" key="1">
    <source>
        <dbReference type="EMBL" id="NMP30034.1"/>
    </source>
</evidence>
<reference evidence="1 2" key="1">
    <citation type="submission" date="2020-04" db="EMBL/GenBank/DDBJ databases">
        <title>Thalassotalea sp. M1531, isolated from the surface of marine red alga.</title>
        <authorList>
            <person name="Pang L."/>
            <person name="Lu D.-C."/>
        </authorList>
    </citation>
    <scope>NUCLEOTIDE SEQUENCE [LARGE SCALE GENOMIC DNA]</scope>
    <source>
        <strain evidence="1 2">M1531</strain>
    </source>
</reference>
<protein>
    <submittedName>
        <fullName evidence="1">Uncharacterized protein</fullName>
    </submittedName>
</protein>
<dbReference type="RefSeq" id="WP_169073384.1">
    <property type="nucleotide sequence ID" value="NZ_JABBXH010000001.1"/>
</dbReference>
<keyword evidence="2" id="KW-1185">Reference proteome</keyword>
<dbReference type="EMBL" id="JABBXH010000001">
    <property type="protein sequence ID" value="NMP30034.1"/>
    <property type="molecule type" value="Genomic_DNA"/>
</dbReference>
<comment type="caution">
    <text evidence="1">The sequence shown here is derived from an EMBL/GenBank/DDBJ whole genome shotgun (WGS) entry which is preliminary data.</text>
</comment>